<protein>
    <recommendedName>
        <fullName evidence="2">AsmA domain-containing protein</fullName>
    </recommendedName>
</protein>
<dbReference type="EMBL" id="CP019082">
    <property type="protein sequence ID" value="APW62082.1"/>
    <property type="molecule type" value="Genomic_DNA"/>
</dbReference>
<dbReference type="PANTHER" id="PTHR30441">
    <property type="entry name" value="DUF748 DOMAIN-CONTAINING PROTEIN"/>
    <property type="match status" value="1"/>
</dbReference>
<dbReference type="STRING" id="1387353.BSF38_03614"/>
<keyword evidence="4" id="KW-1185">Reference proteome</keyword>
<dbReference type="PANTHER" id="PTHR30441:SF8">
    <property type="entry name" value="DUF748 DOMAIN-CONTAINING PROTEIN"/>
    <property type="match status" value="1"/>
</dbReference>
<evidence type="ECO:0000313" key="3">
    <source>
        <dbReference type="EMBL" id="APW62082.1"/>
    </source>
</evidence>
<gene>
    <name evidence="3" type="ORF">BSF38_03614</name>
</gene>
<dbReference type="RefSeq" id="WP_076347895.1">
    <property type="nucleotide sequence ID" value="NZ_CP019082.1"/>
</dbReference>
<accession>A0A1U7CT28</accession>
<dbReference type="Pfam" id="PF05170">
    <property type="entry name" value="AsmA"/>
    <property type="match status" value="1"/>
</dbReference>
<evidence type="ECO:0000313" key="4">
    <source>
        <dbReference type="Proteomes" id="UP000186309"/>
    </source>
</evidence>
<feature type="domain" description="AsmA" evidence="2">
    <location>
        <begin position="830"/>
        <end position="940"/>
    </location>
</feature>
<sequence>MRFGRRVLKFLIWSVILGASLTAAATWIAYAFVTDSDTVSRIIKQKLIPFLPNAIVDIGKVESRLLHGKMVVRNVHVRQMIDGQSFTTLEIPWLQVRFDATQLLNGRHEVTEVSVSHPTLRLRRRKSGVWNVQDLLANPWPVTVIENPPPVVILNGKIELVGDEEEGSGPPAAVGDAQPKAPRDVASAILRDVTLNVKAVNATQLRLDGSAKGDMFSRLSLEGTIDAVAGDADVKGGLYGLTLSDTVRRRLPAEFGPSFDAMALKSGEIDFELKKLAYRPGETTKPKLDYDVQALLHNGVCECPKLPFPINRLSAKVGVKNGVLTIDYAEGGNGSTTVRAKGTMGVGDPETAPLDLQVDVLGLELDQRVKDRTPPEYLELWDVFKPEGRVDALVALLRRTPGGPIGVGATFHCRDVAAVYRHFPYPLKNLNGTLKLEKRQLTVDLQGPVGDKPARMTGTIDDPGPDAVVKLDIEAESVPIDKAFLGALPPEVRPWVDRFNPAGAVKGKAHIFRKPLVGPNVNPEGQIAVDAVLDLNGRCEITWDELPYTVRNLSGRLEIHPDLWVFSKMVGRNGQALITGAGRIEKLPGPDLPNGDPPLKIDLDIAAANLPFNDDLRKSLQAAWQKSWAIINPSGSSDVTAEVHIQPHTPDNTRITISPRPESGIRLVVPKTAEPGVEPGQKIELRMDNAMGQFEFVNGKVAMRDVNFRFHGTPVQFAEGQVEVKDSGQFDLAVSDLWVQGIRLDSDLRRIMPSLMAQFAHRLDDGHPFTARGNLQIGWSGRPDDLAFCSWDHTHVFFINNSIEAGIPLKHIQGSLKDVSGKSNGEKLEVHGIMDLGSVSFAGLQITQLEGPIDVQGGVARLKSLRGKLLGGELFGSGEITLDDTPRYKTSLSLTAADLQEYARSLPGRQSFSGVVNAAVEFNGLGSDIRSMQGNGKGSIREGDIGKLPVMLRFFRGINETLSPGASPRGGDKTALFDSADLEFQIVNGFTTFNSIKLTGPAFSLQGKGTRDPLDNLDLRLEPVYGRGRFEVPIFTDLLRGATGQLMSVHIKGTLTQPQPSVKLAPGPQLPRLGDRRNRD</sequence>
<dbReference type="KEGG" id="pbor:BSF38_03614"/>
<organism evidence="3 4">
    <name type="scientific">Paludisphaera borealis</name>
    <dbReference type="NCBI Taxonomy" id="1387353"/>
    <lineage>
        <taxon>Bacteria</taxon>
        <taxon>Pseudomonadati</taxon>
        <taxon>Planctomycetota</taxon>
        <taxon>Planctomycetia</taxon>
        <taxon>Isosphaerales</taxon>
        <taxon>Isosphaeraceae</taxon>
        <taxon>Paludisphaera</taxon>
    </lineage>
</organism>
<dbReference type="AlphaFoldDB" id="A0A1U7CT28"/>
<reference evidence="4" key="1">
    <citation type="submission" date="2016-12" db="EMBL/GenBank/DDBJ databases">
        <title>Comparative genomics of four Isosphaeraceae planctomycetes: a common pool of plasmids and glycoside hydrolase genes.</title>
        <authorList>
            <person name="Ivanova A."/>
        </authorList>
    </citation>
    <scope>NUCLEOTIDE SEQUENCE [LARGE SCALE GENOMIC DNA]</scope>
    <source>
        <strain evidence="4">PX4</strain>
    </source>
</reference>
<name>A0A1U7CT28_9BACT</name>
<dbReference type="Proteomes" id="UP000186309">
    <property type="component" value="Chromosome"/>
</dbReference>
<evidence type="ECO:0000256" key="1">
    <source>
        <dbReference type="SAM" id="MobiDB-lite"/>
    </source>
</evidence>
<proteinExistence type="predicted"/>
<feature type="region of interest" description="Disordered" evidence="1">
    <location>
        <begin position="1057"/>
        <end position="1080"/>
    </location>
</feature>
<dbReference type="GO" id="GO:0005886">
    <property type="term" value="C:plasma membrane"/>
    <property type="evidence" value="ECO:0007669"/>
    <property type="project" value="TreeGrafter"/>
</dbReference>
<dbReference type="InterPro" id="IPR007844">
    <property type="entry name" value="AsmA"/>
</dbReference>
<dbReference type="InterPro" id="IPR052894">
    <property type="entry name" value="AsmA-related"/>
</dbReference>
<evidence type="ECO:0000259" key="2">
    <source>
        <dbReference type="Pfam" id="PF05170"/>
    </source>
</evidence>
<dbReference type="OrthoDB" id="223541at2"/>
<dbReference type="GO" id="GO:0090313">
    <property type="term" value="P:regulation of protein targeting to membrane"/>
    <property type="evidence" value="ECO:0007669"/>
    <property type="project" value="TreeGrafter"/>
</dbReference>